<protein>
    <recommendedName>
        <fullName evidence="1">3'-5' exonuclease domain-containing protein</fullName>
    </recommendedName>
</protein>
<dbReference type="InterPro" id="IPR002782">
    <property type="entry name" value="Mut7-C_RNAse_dom"/>
</dbReference>
<reference evidence="2 3" key="1">
    <citation type="journal article" date="2015" name="Genome Biol.">
        <title>Comparative genomics of Steinernema reveals deeply conserved gene regulatory networks.</title>
        <authorList>
            <person name="Dillman A.R."/>
            <person name="Macchietto M."/>
            <person name="Porter C.F."/>
            <person name="Rogers A."/>
            <person name="Williams B."/>
            <person name="Antoshechkin I."/>
            <person name="Lee M.M."/>
            <person name="Goodwin Z."/>
            <person name="Lu X."/>
            <person name="Lewis E.E."/>
            <person name="Goodrich-Blair H."/>
            <person name="Stock S.P."/>
            <person name="Adams B.J."/>
            <person name="Sternberg P.W."/>
            <person name="Mortazavi A."/>
        </authorList>
    </citation>
    <scope>NUCLEOTIDE SEQUENCE [LARGE SCALE GENOMIC DNA]</scope>
    <source>
        <strain evidence="2 3">ALL</strain>
    </source>
</reference>
<gene>
    <name evidence="2" type="ORF">L596_020246</name>
</gene>
<organism evidence="2 3">
    <name type="scientific">Steinernema carpocapsae</name>
    <name type="common">Entomopathogenic nematode</name>
    <dbReference type="NCBI Taxonomy" id="34508"/>
    <lineage>
        <taxon>Eukaryota</taxon>
        <taxon>Metazoa</taxon>
        <taxon>Ecdysozoa</taxon>
        <taxon>Nematoda</taxon>
        <taxon>Chromadorea</taxon>
        <taxon>Rhabditida</taxon>
        <taxon>Tylenchina</taxon>
        <taxon>Panagrolaimomorpha</taxon>
        <taxon>Strongyloidoidea</taxon>
        <taxon>Steinernematidae</taxon>
        <taxon>Steinernema</taxon>
    </lineage>
</organism>
<dbReference type="AlphaFoldDB" id="A0A4V6A0V4"/>
<dbReference type="PANTHER" id="PTHR47765:SF2">
    <property type="entry name" value="EXONUCLEASE MUT-7 HOMOLOG"/>
    <property type="match status" value="1"/>
</dbReference>
<dbReference type="Pfam" id="PF01612">
    <property type="entry name" value="DNA_pol_A_exo1"/>
    <property type="match status" value="1"/>
</dbReference>
<dbReference type="GO" id="GO:0008408">
    <property type="term" value="F:3'-5' exonuclease activity"/>
    <property type="evidence" value="ECO:0007669"/>
    <property type="project" value="InterPro"/>
</dbReference>
<dbReference type="EMBL" id="AZBU02000006">
    <property type="protein sequence ID" value="TKR72855.1"/>
    <property type="molecule type" value="Genomic_DNA"/>
</dbReference>
<dbReference type="OrthoDB" id="18193at2759"/>
<proteinExistence type="predicted"/>
<dbReference type="GO" id="GO:0003676">
    <property type="term" value="F:nucleic acid binding"/>
    <property type="evidence" value="ECO:0007669"/>
    <property type="project" value="InterPro"/>
</dbReference>
<comment type="caution">
    <text evidence="2">The sequence shown here is derived from an EMBL/GenBank/DDBJ whole genome shotgun (WGS) entry which is preliminary data.</text>
</comment>
<evidence type="ECO:0000313" key="2">
    <source>
        <dbReference type="EMBL" id="TKR72855.1"/>
    </source>
</evidence>
<evidence type="ECO:0000259" key="1">
    <source>
        <dbReference type="SMART" id="SM00474"/>
    </source>
</evidence>
<evidence type="ECO:0000313" key="3">
    <source>
        <dbReference type="Proteomes" id="UP000298663"/>
    </source>
</evidence>
<keyword evidence="3" id="KW-1185">Reference proteome</keyword>
<dbReference type="InterPro" id="IPR036397">
    <property type="entry name" value="RNaseH_sf"/>
</dbReference>
<dbReference type="Gene3D" id="3.30.420.10">
    <property type="entry name" value="Ribonuclease H-like superfamily/Ribonuclease H"/>
    <property type="match status" value="1"/>
</dbReference>
<dbReference type="InterPro" id="IPR002562">
    <property type="entry name" value="3'-5'_exonuclease_dom"/>
</dbReference>
<dbReference type="InterPro" id="IPR052408">
    <property type="entry name" value="Exonuclease_MUT-7-like"/>
</dbReference>
<dbReference type="STRING" id="34508.A0A4V6A0V4"/>
<dbReference type="Proteomes" id="UP000298663">
    <property type="component" value="Unassembled WGS sequence"/>
</dbReference>
<dbReference type="SUPFAM" id="SSF53098">
    <property type="entry name" value="Ribonuclease H-like"/>
    <property type="match status" value="1"/>
</dbReference>
<dbReference type="PANTHER" id="PTHR47765">
    <property type="entry name" value="3'-5' EXONUCLEASE DOMAIN-CONTAINING PROTEIN"/>
    <property type="match status" value="1"/>
</dbReference>
<feature type="domain" description="3'-5' exonuclease" evidence="1">
    <location>
        <begin position="378"/>
        <end position="579"/>
    </location>
</feature>
<dbReference type="SMART" id="SM00474">
    <property type="entry name" value="35EXOc"/>
    <property type="match status" value="1"/>
</dbReference>
<reference evidence="2 3" key="2">
    <citation type="journal article" date="2019" name="G3 (Bethesda)">
        <title>Hybrid Assembly of the Genome of the Entomopathogenic Nematode Steinernema carpocapsae Identifies the X-Chromosome.</title>
        <authorList>
            <person name="Serra L."/>
            <person name="Macchietto M."/>
            <person name="Macias-Munoz A."/>
            <person name="McGill C.J."/>
            <person name="Rodriguez I.M."/>
            <person name="Rodriguez B."/>
            <person name="Murad R."/>
            <person name="Mortazavi A."/>
        </authorList>
    </citation>
    <scope>NUCLEOTIDE SEQUENCE [LARGE SCALE GENOMIC DNA]</scope>
    <source>
        <strain evidence="2 3">ALL</strain>
    </source>
</reference>
<name>A0A4V6A0V4_STECR</name>
<sequence length="885" mass="101600">MDEPSLVLRSLEDVQKQKELPDFAAFEKKILSAWRRNQGTAYATLQEDLEHLCNRAEAPSLVILEICNRAILLPNLQKLTSLFALIVKFYDRWVEANPANKVNHERFLDRRIQDQAVQLMFKAGGVLMPYFDKLFNCLWILRVLTGNDHQRRISGGWIMIVHYKLQSRFEMREILPPLFFLRHGTTIDDYLDGHPEMQKAFVRWLDSLIGMKLYELKRNIESYPMIPDSAVDAISGKPLEKQVWRYLNRYNLSQELIPRSRKIRCEMGLRYIHVMLCSLNQIDVEQYIDHVQHAMRSSKELQLFFIQYLIRSRDYIEASRWARFCNFHERLSASSQLRPYLQMDTQDAERFAEYMQDREIQIFETSPAEPYEYEGNIVDFVGGMAKLQALTELLKSTRNSVIAIDTEFRPMYITCVERVALLQLAVNGRVFLVDTLTVQDEAEASRTAWKNFFDALFTDETNLKLGFAFGGDVRVISASSPLLTDLDQRMKRVGCLIPLVHALLRKDPNLITGLGSNDEGKAQFKLLDLTAAVTGRQMEKKEQLSNWDRRPLRRAQMDYAAMDVITVIEVYNKLKKMAESRKINFGECEDACILQFQPAQKKTPSRPKGRKIKADRDEIGNLVEKLAKSGANGSRGVDDVRFICDAMLFGVGKDLRKCGIDAEMCNSHADIAAKMKEDPGRVIITSGKAFLKLQNLFPRNTLNMETPANMMTNLESVLRTCKINVRKEDIFSRCQKCNFKSFVCVPFPIMDWMMKLMDKSLTAEERNAILVELASVPAQERYGDYAVDLQLRSEESIQFQTDKGAFVDVLKMTVKVPELQKPEEVKVKLGALIPAVVTEDKKFFRICGNCGKIFWDGGHIANHLEKLNDKGIFEEESPEPSAASP</sequence>
<dbReference type="GO" id="GO:0006139">
    <property type="term" value="P:nucleobase-containing compound metabolic process"/>
    <property type="evidence" value="ECO:0007669"/>
    <property type="project" value="InterPro"/>
</dbReference>
<dbReference type="InterPro" id="IPR012337">
    <property type="entry name" value="RNaseH-like_sf"/>
</dbReference>
<accession>A0A4V6A0V4</accession>
<dbReference type="Pfam" id="PF01927">
    <property type="entry name" value="Mut7-C"/>
    <property type="match status" value="1"/>
</dbReference>